<dbReference type="Proteomes" id="UP000245998">
    <property type="component" value="Unassembled WGS sequence"/>
</dbReference>
<dbReference type="PROSITE" id="PS51257">
    <property type="entry name" value="PROKAR_LIPOPROTEIN"/>
    <property type="match status" value="1"/>
</dbReference>
<dbReference type="InterPro" id="IPR029046">
    <property type="entry name" value="LolA/LolB/LppX"/>
</dbReference>
<keyword evidence="2" id="KW-1185">Reference proteome</keyword>
<dbReference type="PANTHER" id="PTHR37507:SF2">
    <property type="entry name" value="SPORULATION PROTEIN YDCC"/>
    <property type="match status" value="1"/>
</dbReference>
<protein>
    <submittedName>
        <fullName evidence="1">Outer membrane lipoprotein carrier protein LolA</fullName>
    </submittedName>
</protein>
<dbReference type="Gene3D" id="2.50.20.10">
    <property type="entry name" value="Lipoprotein localisation LolA/LolB/LppX"/>
    <property type="match status" value="1"/>
</dbReference>
<name>A0A2U1K4J1_9BACI</name>
<sequence length="367" mass="41812">MKHGRQIGKSLILAIIIFMLFGCSNESSQFSPEEVIHNALQEVESVESFYGESKVIYQEKGRTADAFVFKEWRSKDGKSRIEIVNEDGSMDSISVFDGSSTMTYQPKEKTAFILDDANLYPLNQPTPKEEVQLLLNTIRDTHTVSFKGEEEMIGRMTYHITANVKQNTKSIYGNQELWIDKENWMVLKTKSTTGDVDSEVTYTSVDFDPNIPPDVFTLDLPDDVQIQNLDDLSEISEGSLEDAVNKVGSDFLYFPEKDGLSISKVEIEEFKGEISRNEVNIDYEKDDRLYLEMTVFEAPEETGEDSQIFPGDEEINVRGNKGTYAELSDFRLLNWQEDGITYSVQLIDPNLTIEKLIELTEKMVKVD</sequence>
<dbReference type="SUPFAM" id="SSF89392">
    <property type="entry name" value="Prokaryotic lipoproteins and lipoprotein localization factors"/>
    <property type="match status" value="1"/>
</dbReference>
<keyword evidence="1" id="KW-0449">Lipoprotein</keyword>
<organism evidence="1 2">
    <name type="scientific">Pueribacillus theae</name>
    <dbReference type="NCBI Taxonomy" id="2171751"/>
    <lineage>
        <taxon>Bacteria</taxon>
        <taxon>Bacillati</taxon>
        <taxon>Bacillota</taxon>
        <taxon>Bacilli</taxon>
        <taxon>Bacillales</taxon>
        <taxon>Bacillaceae</taxon>
        <taxon>Pueribacillus</taxon>
    </lineage>
</organism>
<gene>
    <name evidence="1" type="ORF">DCC39_07050</name>
</gene>
<dbReference type="EMBL" id="QCZG01000011">
    <property type="protein sequence ID" value="PWA12185.1"/>
    <property type="molecule type" value="Genomic_DNA"/>
</dbReference>
<dbReference type="AlphaFoldDB" id="A0A2U1K4J1"/>
<accession>A0A2U1K4J1</accession>
<evidence type="ECO:0000313" key="1">
    <source>
        <dbReference type="EMBL" id="PWA12185.1"/>
    </source>
</evidence>
<comment type="caution">
    <text evidence="1">The sequence shown here is derived from an EMBL/GenBank/DDBJ whole genome shotgun (WGS) entry which is preliminary data.</text>
</comment>
<proteinExistence type="predicted"/>
<evidence type="ECO:0000313" key="2">
    <source>
        <dbReference type="Proteomes" id="UP000245998"/>
    </source>
</evidence>
<dbReference type="PANTHER" id="PTHR37507">
    <property type="entry name" value="SPORULATION PROTEIN YDCC"/>
    <property type="match status" value="1"/>
</dbReference>
<dbReference type="InterPro" id="IPR052944">
    <property type="entry name" value="Sporulation_related"/>
</dbReference>
<reference evidence="1 2" key="1">
    <citation type="submission" date="2018-04" db="EMBL/GenBank/DDBJ databases">
        <title>Camelliibacillus theae gen. nov., sp. nov., isolated from Pu'er tea.</title>
        <authorList>
            <person name="Niu L."/>
        </authorList>
    </citation>
    <scope>NUCLEOTIDE SEQUENCE [LARGE SCALE GENOMIC DNA]</scope>
    <source>
        <strain evidence="1 2">T8</strain>
    </source>
</reference>